<evidence type="ECO:0000256" key="3">
    <source>
        <dbReference type="ARBA" id="ARBA00004406"/>
    </source>
</evidence>
<keyword evidence="15" id="KW-1185">Reference proteome</keyword>
<comment type="subcellular location">
    <subcellularLocation>
        <location evidence="3">Endoplasmic reticulum membrane</location>
        <topology evidence="3">Peripheral membrane protein</topology>
    </subcellularLocation>
    <subcellularLocation>
        <location evidence="2">Microsome membrane</location>
        <topology evidence="2">Peripheral membrane protein</topology>
    </subcellularLocation>
</comment>
<keyword evidence="11 13" id="KW-0503">Monooxygenase</keyword>
<organism evidence="15 16">
    <name type="scientific">Nicrophorus vespilloides</name>
    <name type="common">Boreal carrion beetle</name>
    <dbReference type="NCBI Taxonomy" id="110193"/>
    <lineage>
        <taxon>Eukaryota</taxon>
        <taxon>Metazoa</taxon>
        <taxon>Ecdysozoa</taxon>
        <taxon>Arthropoda</taxon>
        <taxon>Hexapoda</taxon>
        <taxon>Insecta</taxon>
        <taxon>Pterygota</taxon>
        <taxon>Neoptera</taxon>
        <taxon>Endopterygota</taxon>
        <taxon>Coleoptera</taxon>
        <taxon>Polyphaga</taxon>
        <taxon>Staphyliniformia</taxon>
        <taxon>Silphidae</taxon>
        <taxon>Nicrophorinae</taxon>
        <taxon>Nicrophorus</taxon>
    </lineage>
</organism>
<dbReference type="InterPro" id="IPR002401">
    <property type="entry name" value="Cyt_P450_E_grp-I"/>
</dbReference>
<keyword evidence="6 13" id="KW-0479">Metal-binding</keyword>
<evidence type="ECO:0000256" key="8">
    <source>
        <dbReference type="ARBA" id="ARBA00022848"/>
    </source>
</evidence>
<dbReference type="PANTHER" id="PTHR24292">
    <property type="entry name" value="CYTOCHROME P450"/>
    <property type="match status" value="1"/>
</dbReference>
<sequence length="534" mass="61694">MEIAGDNGEIVRGIWRPYRSRRKKNQAPRSWGGVRGGPDGWNGDGDEARSGQMRMGQRRTCLLPGRRTSPQDTIRRLSCTQDEYITQSYDHWRKRGIPYVRPSFPFGNIYPLVSLKKCYGDILAQLHNSSKGPVVGYWAINNPFLLIRSPELIKNILVKDFNHFSERAVSSNNHDRIFNDMLFSMHFHDWKILRTKLTPLFTTTKLKYVMHIFRESAQEMIDYLEEVSGDAVDCKQISSQLTTNIFVGTGFGYKINCFKEVDNLFFISSIVKFNVFTEDFLDFYRFHFWKVIKDREESGVKYNDFIDCYIQLKNEGDLGDGITLDGDKLMAQAIQFFMAGFETTSSLIAFTLYELAMNEEIQDKLRFEVVDALKKEADGNFGYENIANLSYLSKVMSEAARKYPTLPFLERICVKDYQIPETDIVLDKGTKCQFSTLGIHYDPEYFPNPDIFDPERFSPEGIQSRPAYVYMPFGHGPHNCIGKRFGLLTAKMCIAQILIKFQIKPTESTPTKIKLHSKSFIIKPQDVFLKFVKF</sequence>
<evidence type="ECO:0000256" key="12">
    <source>
        <dbReference type="ARBA" id="ARBA00023136"/>
    </source>
</evidence>
<comment type="cofactor">
    <cofactor evidence="1">
        <name>heme</name>
        <dbReference type="ChEBI" id="CHEBI:30413"/>
    </cofactor>
</comment>
<keyword evidence="8" id="KW-0492">Microsome</keyword>
<keyword evidence="10 13" id="KW-0408">Iron</keyword>
<evidence type="ECO:0000256" key="6">
    <source>
        <dbReference type="ARBA" id="ARBA00022723"/>
    </source>
</evidence>
<evidence type="ECO:0000256" key="14">
    <source>
        <dbReference type="SAM" id="MobiDB-lite"/>
    </source>
</evidence>
<feature type="compositionally biased region" description="Gly residues" evidence="14">
    <location>
        <begin position="33"/>
        <end position="43"/>
    </location>
</feature>
<dbReference type="CDD" id="cd11056">
    <property type="entry name" value="CYP6-like"/>
    <property type="match status" value="1"/>
</dbReference>
<dbReference type="InterPro" id="IPR036396">
    <property type="entry name" value="Cyt_P450_sf"/>
</dbReference>
<dbReference type="PRINTS" id="PR00463">
    <property type="entry name" value="EP450I"/>
</dbReference>
<protein>
    <submittedName>
        <fullName evidence="16">Cytochrome P450 6k1-like</fullName>
    </submittedName>
</protein>
<evidence type="ECO:0000256" key="2">
    <source>
        <dbReference type="ARBA" id="ARBA00004174"/>
    </source>
</evidence>
<dbReference type="Gene3D" id="1.10.630.10">
    <property type="entry name" value="Cytochrome P450"/>
    <property type="match status" value="1"/>
</dbReference>
<dbReference type="SUPFAM" id="SSF48264">
    <property type="entry name" value="Cytochrome P450"/>
    <property type="match status" value="1"/>
</dbReference>
<dbReference type="PRINTS" id="PR00385">
    <property type="entry name" value="P450"/>
</dbReference>
<dbReference type="GeneID" id="108568559"/>
<evidence type="ECO:0000256" key="5">
    <source>
        <dbReference type="ARBA" id="ARBA00022617"/>
    </source>
</evidence>
<keyword evidence="5 13" id="KW-0349">Heme</keyword>
<evidence type="ECO:0000256" key="9">
    <source>
        <dbReference type="ARBA" id="ARBA00023002"/>
    </source>
</evidence>
<keyword evidence="7" id="KW-0256">Endoplasmic reticulum</keyword>
<keyword evidence="9 13" id="KW-0560">Oxidoreductase</keyword>
<reference evidence="16" key="1">
    <citation type="submission" date="2025-08" db="UniProtKB">
        <authorList>
            <consortium name="RefSeq"/>
        </authorList>
    </citation>
    <scope>IDENTIFICATION</scope>
    <source>
        <tissue evidence="16">Whole Larva</tissue>
    </source>
</reference>
<dbReference type="PROSITE" id="PS00086">
    <property type="entry name" value="CYTOCHROME_P450"/>
    <property type="match status" value="1"/>
</dbReference>
<dbReference type="Pfam" id="PF00067">
    <property type="entry name" value="p450"/>
    <property type="match status" value="1"/>
</dbReference>
<evidence type="ECO:0000313" key="15">
    <source>
        <dbReference type="Proteomes" id="UP000695000"/>
    </source>
</evidence>
<evidence type="ECO:0000313" key="16">
    <source>
        <dbReference type="RefSeq" id="XP_017785219.1"/>
    </source>
</evidence>
<dbReference type="InterPro" id="IPR050476">
    <property type="entry name" value="Insect_CytP450_Detox"/>
</dbReference>
<evidence type="ECO:0000256" key="7">
    <source>
        <dbReference type="ARBA" id="ARBA00022824"/>
    </source>
</evidence>
<comment type="similarity">
    <text evidence="4 13">Belongs to the cytochrome P450 family.</text>
</comment>
<gene>
    <name evidence="16" type="primary">LOC108568559</name>
</gene>
<keyword evidence="12" id="KW-0472">Membrane</keyword>
<proteinExistence type="inferred from homology"/>
<dbReference type="InterPro" id="IPR001128">
    <property type="entry name" value="Cyt_P450"/>
</dbReference>
<dbReference type="PANTHER" id="PTHR24292:SF45">
    <property type="entry name" value="CYTOCHROME P450 6G1-RELATED"/>
    <property type="match status" value="1"/>
</dbReference>
<accession>A0ABM1NEG9</accession>
<feature type="region of interest" description="Disordered" evidence="14">
    <location>
        <begin position="25"/>
        <end position="55"/>
    </location>
</feature>
<dbReference type="InterPro" id="IPR017972">
    <property type="entry name" value="Cyt_P450_CS"/>
</dbReference>
<dbReference type="RefSeq" id="XP_017785219.1">
    <property type="nucleotide sequence ID" value="XM_017929730.1"/>
</dbReference>
<evidence type="ECO:0000256" key="1">
    <source>
        <dbReference type="ARBA" id="ARBA00001971"/>
    </source>
</evidence>
<evidence type="ECO:0000256" key="11">
    <source>
        <dbReference type="ARBA" id="ARBA00023033"/>
    </source>
</evidence>
<evidence type="ECO:0000256" key="10">
    <source>
        <dbReference type="ARBA" id="ARBA00023004"/>
    </source>
</evidence>
<evidence type="ECO:0000256" key="4">
    <source>
        <dbReference type="ARBA" id="ARBA00010617"/>
    </source>
</evidence>
<dbReference type="Proteomes" id="UP000695000">
    <property type="component" value="Unplaced"/>
</dbReference>
<evidence type="ECO:0000256" key="13">
    <source>
        <dbReference type="RuleBase" id="RU000461"/>
    </source>
</evidence>
<name>A0ABM1NEG9_NICVS</name>